<accession>A0AAD4Z335</accession>
<sequence length="91" mass="10173">MKGKAVKIGRRRPLLLQFQAKPQRLEAGASQGWKRTSSRSFWYRPRPQPWPVAGVSKERSKPCNADWKAAAEEGGANEAGKFGNLHSILNQ</sequence>
<dbReference type="EMBL" id="JAJFAZ020000004">
    <property type="protein sequence ID" value="KAI5331030.1"/>
    <property type="molecule type" value="Genomic_DNA"/>
</dbReference>
<dbReference type="AlphaFoldDB" id="A0AAD4Z335"/>
<protein>
    <submittedName>
        <fullName evidence="1">Uncharacterized protein</fullName>
    </submittedName>
</protein>
<evidence type="ECO:0000313" key="1">
    <source>
        <dbReference type="EMBL" id="KAI5331030.1"/>
    </source>
</evidence>
<keyword evidence="2" id="KW-1185">Reference proteome</keyword>
<evidence type="ECO:0000313" key="2">
    <source>
        <dbReference type="Proteomes" id="UP001054821"/>
    </source>
</evidence>
<name>A0AAD4Z335_PRUDU</name>
<comment type="caution">
    <text evidence="1">The sequence shown here is derived from an EMBL/GenBank/DDBJ whole genome shotgun (WGS) entry which is preliminary data.</text>
</comment>
<dbReference type="Proteomes" id="UP001054821">
    <property type="component" value="Chromosome 4"/>
</dbReference>
<proteinExistence type="predicted"/>
<organism evidence="1 2">
    <name type="scientific">Prunus dulcis</name>
    <name type="common">Almond</name>
    <name type="synonym">Amygdalus dulcis</name>
    <dbReference type="NCBI Taxonomy" id="3755"/>
    <lineage>
        <taxon>Eukaryota</taxon>
        <taxon>Viridiplantae</taxon>
        <taxon>Streptophyta</taxon>
        <taxon>Embryophyta</taxon>
        <taxon>Tracheophyta</taxon>
        <taxon>Spermatophyta</taxon>
        <taxon>Magnoliopsida</taxon>
        <taxon>eudicotyledons</taxon>
        <taxon>Gunneridae</taxon>
        <taxon>Pentapetalae</taxon>
        <taxon>rosids</taxon>
        <taxon>fabids</taxon>
        <taxon>Rosales</taxon>
        <taxon>Rosaceae</taxon>
        <taxon>Amygdaloideae</taxon>
        <taxon>Amygdaleae</taxon>
        <taxon>Prunus</taxon>
    </lineage>
</organism>
<gene>
    <name evidence="1" type="ORF">L3X38_021156</name>
</gene>
<reference evidence="1 2" key="1">
    <citation type="journal article" date="2022" name="G3 (Bethesda)">
        <title>Whole-genome sequence and methylome profiling of the almond [Prunus dulcis (Mill.) D.A. Webb] cultivar 'Nonpareil'.</title>
        <authorList>
            <person name="D'Amico-Willman K.M."/>
            <person name="Ouma W.Z."/>
            <person name="Meulia T."/>
            <person name="Sideli G.M."/>
            <person name="Gradziel T.M."/>
            <person name="Fresnedo-Ramirez J."/>
        </authorList>
    </citation>
    <scope>NUCLEOTIDE SEQUENCE [LARGE SCALE GENOMIC DNA]</scope>
    <source>
        <strain evidence="1">Clone GOH B32 T37-40</strain>
    </source>
</reference>